<dbReference type="RefSeq" id="WP_277105252.1">
    <property type="nucleotide sequence ID" value="NZ_BAAAJS010000032.1"/>
</dbReference>
<name>A0ABU2BCD1_9CORY</name>
<dbReference type="PANTHER" id="PTHR30595:SF6">
    <property type="entry name" value="SCHLAFEN ALBA-2 DOMAIN-CONTAINING PROTEIN"/>
    <property type="match status" value="1"/>
</dbReference>
<evidence type="ECO:0000313" key="2">
    <source>
        <dbReference type="EMBL" id="MDR7356250.1"/>
    </source>
</evidence>
<dbReference type="Pfam" id="PF04326">
    <property type="entry name" value="SLFN_AlbA_2"/>
    <property type="match status" value="1"/>
</dbReference>
<organism evidence="2 3">
    <name type="scientific">Corynebacterium felinum</name>
    <dbReference type="NCBI Taxonomy" id="131318"/>
    <lineage>
        <taxon>Bacteria</taxon>
        <taxon>Bacillati</taxon>
        <taxon>Actinomycetota</taxon>
        <taxon>Actinomycetes</taxon>
        <taxon>Mycobacteriales</taxon>
        <taxon>Corynebacteriaceae</taxon>
        <taxon>Corynebacterium</taxon>
    </lineage>
</organism>
<protein>
    <submittedName>
        <fullName evidence="2">HTH transcriptional regulator</fullName>
    </submittedName>
</protein>
<proteinExistence type="predicted"/>
<keyword evidence="3" id="KW-1185">Reference proteome</keyword>
<gene>
    <name evidence="2" type="ORF">J2S37_002788</name>
</gene>
<evidence type="ECO:0000259" key="1">
    <source>
        <dbReference type="Pfam" id="PF04326"/>
    </source>
</evidence>
<reference evidence="2 3" key="1">
    <citation type="submission" date="2023-07" db="EMBL/GenBank/DDBJ databases">
        <title>Sequencing the genomes of 1000 actinobacteria strains.</title>
        <authorList>
            <person name="Klenk H.-P."/>
        </authorList>
    </citation>
    <scope>NUCLEOTIDE SEQUENCE [LARGE SCALE GENOMIC DNA]</scope>
    <source>
        <strain evidence="2 3">DSM 44508</strain>
    </source>
</reference>
<evidence type="ECO:0000313" key="3">
    <source>
        <dbReference type="Proteomes" id="UP001183619"/>
    </source>
</evidence>
<dbReference type="InterPro" id="IPR007421">
    <property type="entry name" value="Schlafen_AlbA_2_dom"/>
</dbReference>
<sequence length="138" mass="15614">MNEHHVTRETRTVEFKEQISDSFLKSVSAFANYSGGKIYFGITDDGKTIDIKNPEEYLLTIENKINSTIKPQPNYQLDLTDDNVIILTVKEGLFKPYKYRGKAFKRADTSTVEVDHLELNRLILGGSGLDYEALPAPV</sequence>
<dbReference type="InterPro" id="IPR038461">
    <property type="entry name" value="Schlafen_AlbA_2_dom_sf"/>
</dbReference>
<dbReference type="PANTHER" id="PTHR30595">
    <property type="entry name" value="GLPR-RELATED TRANSCRIPTIONAL REPRESSOR"/>
    <property type="match status" value="1"/>
</dbReference>
<accession>A0ABU2BCD1</accession>
<dbReference type="EMBL" id="JAVDYF010000001">
    <property type="protein sequence ID" value="MDR7356250.1"/>
    <property type="molecule type" value="Genomic_DNA"/>
</dbReference>
<dbReference type="Gene3D" id="3.30.950.30">
    <property type="entry name" value="Schlafen, AAA domain"/>
    <property type="match status" value="1"/>
</dbReference>
<dbReference type="Proteomes" id="UP001183619">
    <property type="component" value="Unassembled WGS sequence"/>
</dbReference>
<feature type="domain" description="Schlafen AlbA-2" evidence="1">
    <location>
        <begin position="9"/>
        <end position="114"/>
    </location>
</feature>
<comment type="caution">
    <text evidence="2">The sequence shown here is derived from an EMBL/GenBank/DDBJ whole genome shotgun (WGS) entry which is preliminary data.</text>
</comment>